<dbReference type="GO" id="GO:0004402">
    <property type="term" value="F:histone acetyltransferase activity"/>
    <property type="evidence" value="ECO:0007669"/>
    <property type="project" value="InterPro"/>
</dbReference>
<feature type="domain" description="Transcription factor IIIC putative zinc-finger" evidence="3">
    <location>
        <begin position="660"/>
        <end position="744"/>
    </location>
</feature>
<accession>A0A9P9WS78</accession>
<gene>
    <name evidence="4" type="ORF">JX265_003398</name>
</gene>
<dbReference type="InterPro" id="IPR024764">
    <property type="entry name" value="TFIIIC_Znf"/>
</dbReference>
<dbReference type="InterPro" id="IPR044230">
    <property type="entry name" value="GTF3C4"/>
</dbReference>
<comment type="caution">
    <text evidence="4">The sequence shown here is derived from an EMBL/GenBank/DDBJ whole genome shotgun (WGS) entry which is preliminary data.</text>
</comment>
<evidence type="ECO:0000259" key="3">
    <source>
        <dbReference type="Pfam" id="PF12660"/>
    </source>
</evidence>
<organism evidence="4 5">
    <name type="scientific">Neoarthrinium moseri</name>
    <dbReference type="NCBI Taxonomy" id="1658444"/>
    <lineage>
        <taxon>Eukaryota</taxon>
        <taxon>Fungi</taxon>
        <taxon>Dikarya</taxon>
        <taxon>Ascomycota</taxon>
        <taxon>Pezizomycotina</taxon>
        <taxon>Sordariomycetes</taxon>
        <taxon>Xylariomycetidae</taxon>
        <taxon>Amphisphaeriales</taxon>
        <taxon>Apiosporaceae</taxon>
        <taxon>Neoarthrinium</taxon>
    </lineage>
</organism>
<dbReference type="GO" id="GO:0006384">
    <property type="term" value="P:transcription initiation at RNA polymerase III promoter"/>
    <property type="evidence" value="ECO:0007669"/>
    <property type="project" value="InterPro"/>
</dbReference>
<name>A0A9P9WS78_9PEZI</name>
<dbReference type="Proteomes" id="UP000829685">
    <property type="component" value="Unassembled WGS sequence"/>
</dbReference>
<proteinExistence type="predicted"/>
<dbReference type="Pfam" id="PF12657">
    <property type="entry name" value="TFIIIC_delta"/>
    <property type="match status" value="1"/>
</dbReference>
<protein>
    <recommendedName>
        <fullName evidence="6">Transcription factor IIIC 90kDa subunit N-terminal domain-containing protein</fullName>
    </recommendedName>
</protein>
<keyword evidence="5" id="KW-1185">Reference proteome</keyword>
<dbReference type="Pfam" id="PF12660">
    <property type="entry name" value="zf-TFIIIC"/>
    <property type="match status" value="1"/>
</dbReference>
<evidence type="ECO:0000256" key="1">
    <source>
        <dbReference type="SAM" id="MobiDB-lite"/>
    </source>
</evidence>
<feature type="domain" description="Transcription factor IIIC 90kDa subunit N-terminal" evidence="2">
    <location>
        <begin position="29"/>
        <end position="480"/>
    </location>
</feature>
<feature type="region of interest" description="Disordered" evidence="1">
    <location>
        <begin position="259"/>
        <end position="278"/>
    </location>
</feature>
<dbReference type="EMBL" id="JAFIMR010000006">
    <property type="protein sequence ID" value="KAI1877390.1"/>
    <property type="molecule type" value="Genomic_DNA"/>
</dbReference>
<dbReference type="GO" id="GO:0000127">
    <property type="term" value="C:transcription factor TFIIIC complex"/>
    <property type="evidence" value="ECO:0007669"/>
    <property type="project" value="InterPro"/>
</dbReference>
<evidence type="ECO:0000313" key="5">
    <source>
        <dbReference type="Proteomes" id="UP000829685"/>
    </source>
</evidence>
<evidence type="ECO:0008006" key="6">
    <source>
        <dbReference type="Google" id="ProtNLM"/>
    </source>
</evidence>
<feature type="region of interest" description="Disordered" evidence="1">
    <location>
        <begin position="486"/>
        <end position="533"/>
    </location>
</feature>
<sequence length="747" mass="81009">MASEDRGGILPLETLSLRAVPLTTHNIAWSPDAELAIASDDCVYLYLPEFPSKGTSATPNSLADLDTRRQYHEIGLRFPVVELRRPVLNRPLFDEVKQEFPDFEPDFGSGQSVVANVGNSLNHVVAIEWSPGGLGRMKRSVLGVLTGSGALTIYCEGISSVVGGVKIKGRNIRTIGSWVAPWSVGGNMLLPRAKGHDSPYSREYVTSFSWARDLDRNGSLLAYMNDEDEIAILVVQSKHASSGEDNDSGKWRVEEVARFSGEGPHGKGDPSDPDYSPTGSSFALKWSPWLQRPGSRTAILSYVTRNHVGFRQVTIKGGWYDMKTPEIEVQPVDCTGICLHLAPDAFVVWEDLIWTKGSSKECRGIIATPFAVESFNVGFDTTAAPETTAKHSTLDCNSTYPPQEMADQNFNPITGLVIHPPDISKTTDSPYFSLTRLSATPTNTDWYQTNLPLPPNPEDTSAKPQLIFQISEILEATQPFSLAYRHHNQGGSAASGSDAEGSEDEENEEEEEDPEDEDDEDFDYDSEEEGEEGNATLVQELNDPLDGMEKVHVNRIRIWGMSSTPGGGVTAIFITVNNAIKPERHTFAGLRCKVLFGRSTNIVDEAFLSTRKLSTEARAFEWMYGGGPRVPGVAQPNEVPAEASSKHQKLRDTLRPVAEKQVCVFCGAALTVLGNVSKCTKGHVFENCAASGLPILAPGVSNTCGICGSKCLKPDDLVAMAGDTAASAARQISSELCGGCGGKFLSQ</sequence>
<evidence type="ECO:0000259" key="2">
    <source>
        <dbReference type="Pfam" id="PF12657"/>
    </source>
</evidence>
<dbReference type="PANTHER" id="PTHR15496">
    <property type="entry name" value="GENERAL TRANSCRIPTION FACTOR 3C POLYPEPTIDE 4 FAMILY"/>
    <property type="match status" value="1"/>
</dbReference>
<feature type="compositionally biased region" description="Acidic residues" evidence="1">
    <location>
        <begin position="500"/>
        <end position="532"/>
    </location>
</feature>
<evidence type="ECO:0000313" key="4">
    <source>
        <dbReference type="EMBL" id="KAI1877390.1"/>
    </source>
</evidence>
<dbReference type="InterPro" id="IPR024761">
    <property type="entry name" value="TFIIIC_delta_N"/>
</dbReference>
<reference evidence="4" key="1">
    <citation type="submission" date="2021-03" db="EMBL/GenBank/DDBJ databases">
        <title>Revisited historic fungal species revealed as producer of novel bioactive compounds through whole genome sequencing and comparative genomics.</title>
        <authorList>
            <person name="Vignolle G.A."/>
            <person name="Hochenegger N."/>
            <person name="Mach R.L."/>
            <person name="Mach-Aigner A.R."/>
            <person name="Javad Rahimi M."/>
            <person name="Salim K.A."/>
            <person name="Chan C.M."/>
            <person name="Lim L.B.L."/>
            <person name="Cai F."/>
            <person name="Druzhinina I.S."/>
            <person name="U'Ren J.M."/>
            <person name="Derntl C."/>
        </authorList>
    </citation>
    <scope>NUCLEOTIDE SEQUENCE</scope>
    <source>
        <strain evidence="4">TUCIM 5799</strain>
    </source>
</reference>
<dbReference type="PANTHER" id="PTHR15496:SF2">
    <property type="entry name" value="GENERAL TRANSCRIPTION FACTOR 3C POLYPEPTIDE 4"/>
    <property type="match status" value="1"/>
</dbReference>
<feature type="compositionally biased region" description="Low complexity" evidence="1">
    <location>
        <begin position="490"/>
        <end position="499"/>
    </location>
</feature>
<dbReference type="AlphaFoldDB" id="A0A9P9WS78"/>